<organism evidence="21 22">
    <name type="scientific">Diatrype stigma</name>
    <dbReference type="NCBI Taxonomy" id="117547"/>
    <lineage>
        <taxon>Eukaryota</taxon>
        <taxon>Fungi</taxon>
        <taxon>Dikarya</taxon>
        <taxon>Ascomycota</taxon>
        <taxon>Pezizomycotina</taxon>
        <taxon>Sordariomycetes</taxon>
        <taxon>Xylariomycetidae</taxon>
        <taxon>Xylariales</taxon>
        <taxon>Diatrypaceae</taxon>
        <taxon>Diatrype</taxon>
    </lineage>
</organism>
<dbReference type="InterPro" id="IPR033904">
    <property type="entry name" value="Trans_IPPS_HH"/>
</dbReference>
<evidence type="ECO:0000256" key="7">
    <source>
        <dbReference type="ARBA" id="ARBA00012242"/>
    </source>
</evidence>
<dbReference type="Proteomes" id="UP001320420">
    <property type="component" value="Unassembled WGS sequence"/>
</dbReference>
<dbReference type="InterPro" id="IPR044843">
    <property type="entry name" value="Trans_IPPS_bact-type"/>
</dbReference>
<accession>A0AAN9V1S9</accession>
<dbReference type="GO" id="GO:0016117">
    <property type="term" value="P:carotenoid biosynthetic process"/>
    <property type="evidence" value="ECO:0007669"/>
    <property type="project" value="UniProtKB-KW"/>
</dbReference>
<keyword evidence="22" id="KW-1185">Reference proteome</keyword>
<comment type="subcellular location">
    <subcellularLocation>
        <location evidence="2">Membrane</location>
        <topology evidence="2">Multi-pass membrane protein</topology>
    </subcellularLocation>
</comment>
<dbReference type="GO" id="GO:0051996">
    <property type="term" value="F:squalene synthase [NAD(P)H] activity"/>
    <property type="evidence" value="ECO:0007669"/>
    <property type="project" value="InterPro"/>
</dbReference>
<dbReference type="InterPro" id="IPR017825">
    <property type="entry name" value="Lycopene_cyclase_dom"/>
</dbReference>
<feature type="transmembrane region" description="Helical" evidence="19">
    <location>
        <begin position="119"/>
        <end position="139"/>
    </location>
</feature>
<comment type="similarity">
    <text evidence="5">In the N-terminal section; belongs to the lycopene beta-cyclase family.</text>
</comment>
<dbReference type="GO" id="GO:0016020">
    <property type="term" value="C:membrane"/>
    <property type="evidence" value="ECO:0007669"/>
    <property type="project" value="UniProtKB-SubCell"/>
</dbReference>
<comment type="pathway">
    <text evidence="3">Carotenoid biosynthesis; beta-carotene biosynthesis.</text>
</comment>
<dbReference type="GO" id="GO:0004311">
    <property type="term" value="F:geranylgeranyl diphosphate synthase activity"/>
    <property type="evidence" value="ECO:0007669"/>
    <property type="project" value="InterPro"/>
</dbReference>
<dbReference type="CDD" id="cd00683">
    <property type="entry name" value="Trans_IPPS_HH"/>
    <property type="match status" value="1"/>
</dbReference>
<dbReference type="SFLD" id="SFLDG01212">
    <property type="entry name" value="Phytoene_synthase_like"/>
    <property type="match status" value="1"/>
</dbReference>
<dbReference type="SUPFAM" id="SSF48576">
    <property type="entry name" value="Terpenoid synthases"/>
    <property type="match status" value="1"/>
</dbReference>
<evidence type="ECO:0000256" key="9">
    <source>
        <dbReference type="ARBA" id="ARBA00018909"/>
    </source>
</evidence>
<dbReference type="EMBL" id="JAKJXP020000006">
    <property type="protein sequence ID" value="KAK7756505.1"/>
    <property type="molecule type" value="Genomic_DNA"/>
</dbReference>
<dbReference type="SFLD" id="SFLDS00005">
    <property type="entry name" value="Isoprenoid_Synthase_Type_I"/>
    <property type="match status" value="1"/>
</dbReference>
<evidence type="ECO:0000259" key="20">
    <source>
        <dbReference type="Pfam" id="PF18916"/>
    </source>
</evidence>
<evidence type="ECO:0000256" key="5">
    <source>
        <dbReference type="ARBA" id="ARBA00008247"/>
    </source>
</evidence>
<sequence>MGWDYALVHIKFTIPLAGLLTAVLKPLLTRTDLYKTSALIVIAFTSALPWDSYLVHQRIWTYPEDAILGPRFLKVPVEELFFFVIQTYITSMFYILLNKPSFHPQYLTNRADSAPGVQFVRRLGQSALTVLIAYGFYLVRKGGEGTYLGLILAWACPFALLTWTFSGLFLLRLPAARIALPILIPTVYLWLVDELALGRGTWAIESGTKLGICIFGSLEIEEAVFFLATNVLVVLGLVAFDRGTAVVNTFPGLFPEVPATPTFSLVLKGVFTNPSKYDIARVRGLRDSVKRLKSKSRSFYLASSTFPGRLRIDLVLLYSFCRVADDLVDEARTQAAALDWIDKLTKYLDLAYASDAKASASTHSLAGYIDKNFPESARSALKLLPTSLLPKEPLYELLEGFKMDLSFTQGDGRKSSPQFPIKDEQTLELYAHRVASTVGELCLWLVFHHSQTRLAPDQQAVLVAAARTMGHALQYVNIARDIKVDAAMNRVYLPTSWLKEEGPGQGPDQGGLRLTPEDIIRNPDQAGAETLRQRLLDLAFREYGRSRPVMGSIPDGDGVRGPLIVAVESYMEIGRVLRERAGVPCPKNPDRATVPRSRRIWVAWKNLALA</sequence>
<keyword evidence="10" id="KW-0808">Transferase</keyword>
<comment type="pathway">
    <text evidence="4">Carotenoid biosynthesis; phytoene biosynthesis; all-trans-phytoene from geranylgeranyl diphosphate: step 1/1.</text>
</comment>
<dbReference type="Pfam" id="PF18916">
    <property type="entry name" value="Lycopene_cyc"/>
    <property type="match status" value="1"/>
</dbReference>
<evidence type="ECO:0000256" key="8">
    <source>
        <dbReference type="ARBA" id="ARBA00012396"/>
    </source>
</evidence>
<reference evidence="21 22" key="1">
    <citation type="submission" date="2024-02" db="EMBL/GenBank/DDBJ databases">
        <title>De novo assembly and annotation of 12 fungi associated with fruit tree decline syndrome in Ontario, Canada.</title>
        <authorList>
            <person name="Sulman M."/>
            <person name="Ellouze W."/>
            <person name="Ilyukhin E."/>
        </authorList>
    </citation>
    <scope>NUCLEOTIDE SEQUENCE [LARGE SCALE GENOMIC DNA]</scope>
    <source>
        <strain evidence="21 22">M11/M66-122</strain>
    </source>
</reference>
<dbReference type="InterPro" id="IPR008949">
    <property type="entry name" value="Isoprenoid_synthase_dom_sf"/>
</dbReference>
<dbReference type="PROSITE" id="PS01044">
    <property type="entry name" value="SQUALEN_PHYTOEN_SYN_1"/>
    <property type="match status" value="1"/>
</dbReference>
<dbReference type="SFLD" id="SFLDG01018">
    <property type="entry name" value="Squalene/Phytoene_Synthase_Lik"/>
    <property type="match status" value="1"/>
</dbReference>
<dbReference type="EC" id="2.5.1.32" evidence="8"/>
<comment type="similarity">
    <text evidence="6">In the C-terminal section; belongs to the phytoene/squalene synthase family.</text>
</comment>
<comment type="catalytic activity">
    <reaction evidence="1">
        <text>2 (2E,6E,10E)-geranylgeranyl diphosphate = 15-cis-phytoene + 2 diphosphate</text>
        <dbReference type="Rhea" id="RHEA:34475"/>
        <dbReference type="ChEBI" id="CHEBI:27787"/>
        <dbReference type="ChEBI" id="CHEBI:33019"/>
        <dbReference type="ChEBI" id="CHEBI:58756"/>
        <dbReference type="EC" id="2.5.1.32"/>
    </reaction>
</comment>
<feature type="transmembrane region" description="Helical" evidence="19">
    <location>
        <begin position="151"/>
        <end position="171"/>
    </location>
</feature>
<comment type="caution">
    <text evidence="21">The sequence shown here is derived from an EMBL/GenBank/DDBJ whole genome shotgun (WGS) entry which is preliminary data.</text>
</comment>
<gene>
    <name evidence="21" type="ORF">SLS62_001339</name>
</gene>
<protein>
    <recommendedName>
        <fullName evidence="9">Bifunctional lycopene cyclase/phytoene synthase</fullName>
        <ecNumber evidence="8">2.5.1.32</ecNumber>
        <ecNumber evidence="7">5.5.1.19</ecNumber>
    </recommendedName>
</protein>
<evidence type="ECO:0000256" key="18">
    <source>
        <dbReference type="ARBA" id="ARBA00029335"/>
    </source>
</evidence>
<dbReference type="Pfam" id="PF00494">
    <property type="entry name" value="SQS_PSY"/>
    <property type="match status" value="1"/>
</dbReference>
<evidence type="ECO:0000313" key="21">
    <source>
        <dbReference type="EMBL" id="KAK7756505.1"/>
    </source>
</evidence>
<evidence type="ECO:0000256" key="14">
    <source>
        <dbReference type="ARBA" id="ARBA00023136"/>
    </source>
</evidence>
<dbReference type="InterPro" id="IPR019845">
    <property type="entry name" value="Squalene/phytoene_synthase_CS"/>
</dbReference>
<keyword evidence="14 19" id="KW-0472">Membrane</keyword>
<feature type="transmembrane region" description="Helical" evidence="19">
    <location>
        <begin position="80"/>
        <end position="98"/>
    </location>
</feature>
<keyword evidence="15" id="KW-0413">Isomerase</keyword>
<name>A0AAN9V1S9_9PEZI</name>
<feature type="domain" description="Lycopene cyclase" evidence="20">
    <location>
        <begin position="16"/>
        <end position="94"/>
    </location>
</feature>
<evidence type="ECO:0000256" key="13">
    <source>
        <dbReference type="ARBA" id="ARBA00022989"/>
    </source>
</evidence>
<evidence type="ECO:0000256" key="17">
    <source>
        <dbReference type="ARBA" id="ARBA00029313"/>
    </source>
</evidence>
<evidence type="ECO:0000256" key="2">
    <source>
        <dbReference type="ARBA" id="ARBA00004141"/>
    </source>
</evidence>
<evidence type="ECO:0000256" key="4">
    <source>
        <dbReference type="ARBA" id="ARBA00005172"/>
    </source>
</evidence>
<evidence type="ECO:0000256" key="1">
    <source>
        <dbReference type="ARBA" id="ARBA00001805"/>
    </source>
</evidence>
<dbReference type="Gene3D" id="1.10.600.10">
    <property type="entry name" value="Farnesyl Diphosphate Synthase"/>
    <property type="match status" value="1"/>
</dbReference>
<evidence type="ECO:0000256" key="10">
    <source>
        <dbReference type="ARBA" id="ARBA00022679"/>
    </source>
</evidence>
<evidence type="ECO:0000256" key="3">
    <source>
        <dbReference type="ARBA" id="ARBA00005089"/>
    </source>
</evidence>
<evidence type="ECO:0000256" key="11">
    <source>
        <dbReference type="ARBA" id="ARBA00022692"/>
    </source>
</evidence>
<evidence type="ECO:0000313" key="22">
    <source>
        <dbReference type="Proteomes" id="UP001320420"/>
    </source>
</evidence>
<proteinExistence type="inferred from homology"/>
<comment type="catalytic activity">
    <reaction evidence="17">
        <text>gamma-carotene = all-trans-beta-carotene</text>
        <dbReference type="Rhea" id="RHEA:32239"/>
        <dbReference type="ChEBI" id="CHEBI:17579"/>
        <dbReference type="ChEBI" id="CHEBI:27740"/>
        <dbReference type="EC" id="5.5.1.19"/>
    </reaction>
</comment>
<dbReference type="EC" id="5.5.1.19" evidence="7"/>
<evidence type="ECO:0000256" key="19">
    <source>
        <dbReference type="SAM" id="Phobius"/>
    </source>
</evidence>
<evidence type="ECO:0000256" key="6">
    <source>
        <dbReference type="ARBA" id="ARBA00008406"/>
    </source>
</evidence>
<dbReference type="NCBIfam" id="TIGR03462">
    <property type="entry name" value="CarR_dom_SF"/>
    <property type="match status" value="2"/>
</dbReference>
<dbReference type="InterPro" id="IPR002060">
    <property type="entry name" value="Squ/phyt_synthse"/>
</dbReference>
<evidence type="ECO:0000256" key="15">
    <source>
        <dbReference type="ARBA" id="ARBA00023235"/>
    </source>
</evidence>
<feature type="transmembrane region" description="Helical" evidence="19">
    <location>
        <begin position="6"/>
        <end position="24"/>
    </location>
</feature>
<dbReference type="GO" id="GO:0016872">
    <property type="term" value="F:intramolecular lyase activity"/>
    <property type="evidence" value="ECO:0007669"/>
    <property type="project" value="InterPro"/>
</dbReference>
<keyword evidence="13 19" id="KW-1133">Transmembrane helix</keyword>
<dbReference type="PANTHER" id="PTHR31480">
    <property type="entry name" value="BIFUNCTIONAL LYCOPENE CYCLASE/PHYTOENE SYNTHASE"/>
    <property type="match status" value="1"/>
</dbReference>
<keyword evidence="12" id="KW-0125">Carotenoid biosynthesis</keyword>
<keyword evidence="16" id="KW-0511">Multifunctional enzyme</keyword>
<evidence type="ECO:0000256" key="12">
    <source>
        <dbReference type="ARBA" id="ARBA00022746"/>
    </source>
</evidence>
<keyword evidence="11 19" id="KW-0812">Transmembrane</keyword>
<evidence type="ECO:0000256" key="16">
    <source>
        <dbReference type="ARBA" id="ARBA00023268"/>
    </source>
</evidence>
<dbReference type="AlphaFoldDB" id="A0AAN9V1S9"/>
<dbReference type="PROSITE" id="PS01045">
    <property type="entry name" value="SQUALEN_PHYTOEN_SYN_2"/>
    <property type="match status" value="1"/>
</dbReference>
<comment type="catalytic activity">
    <reaction evidence="18">
        <text>all-trans-lycopene = gamma-carotene</text>
        <dbReference type="Rhea" id="RHEA:32219"/>
        <dbReference type="ChEBI" id="CHEBI:15948"/>
        <dbReference type="ChEBI" id="CHEBI:27740"/>
        <dbReference type="EC" id="5.5.1.19"/>
    </reaction>
</comment>
<dbReference type="GO" id="GO:0045436">
    <property type="term" value="F:lycopene beta cyclase activity"/>
    <property type="evidence" value="ECO:0007669"/>
    <property type="project" value="UniProtKB-ARBA"/>
</dbReference>